<dbReference type="InterPro" id="IPR010753">
    <property type="entry name" value="DUF1330"/>
</dbReference>
<reference evidence="2 3" key="1">
    <citation type="submission" date="2019-02" db="EMBL/GenBank/DDBJ databases">
        <title>Prokaryotic population dynamics and viral predation in marine succession experiment using metagenomics: the confinement effect.</title>
        <authorList>
            <person name="Haro-Moreno J.M."/>
            <person name="Rodriguez-Valera F."/>
            <person name="Lopez-Perez M."/>
        </authorList>
    </citation>
    <scope>NUCLEOTIDE SEQUENCE [LARGE SCALE GENOMIC DNA]</scope>
    <source>
        <strain evidence="2">MED-G160</strain>
    </source>
</reference>
<dbReference type="InterPro" id="IPR011008">
    <property type="entry name" value="Dimeric_a/b-barrel"/>
</dbReference>
<accession>A0A520MZN0</accession>
<feature type="domain" description="DUF1330" evidence="1">
    <location>
        <begin position="47"/>
        <end position="128"/>
    </location>
</feature>
<dbReference type="EMBL" id="SHBF01000023">
    <property type="protein sequence ID" value="RZO26692.1"/>
    <property type="molecule type" value="Genomic_DNA"/>
</dbReference>
<evidence type="ECO:0000313" key="3">
    <source>
        <dbReference type="Proteomes" id="UP000318710"/>
    </source>
</evidence>
<dbReference type="PANTHER" id="PTHR40257:SF1">
    <property type="entry name" value="DUF1330 DOMAIN-CONTAINING PROTEIN"/>
    <property type="match status" value="1"/>
</dbReference>
<comment type="caution">
    <text evidence="2">The sequence shown here is derived from an EMBL/GenBank/DDBJ whole genome shotgun (WGS) entry which is preliminary data.</text>
</comment>
<protein>
    <submittedName>
        <fullName evidence="2">DUF1330 domain-containing protein</fullName>
    </submittedName>
</protein>
<dbReference type="PANTHER" id="PTHR40257">
    <property type="match status" value="1"/>
</dbReference>
<gene>
    <name evidence="2" type="ORF">EVA93_03870</name>
</gene>
<evidence type="ECO:0000313" key="2">
    <source>
        <dbReference type="EMBL" id="RZO26692.1"/>
    </source>
</evidence>
<dbReference type="AlphaFoldDB" id="A0A520MZN0"/>
<evidence type="ECO:0000259" key="1">
    <source>
        <dbReference type="Pfam" id="PF07045"/>
    </source>
</evidence>
<dbReference type="Pfam" id="PF07045">
    <property type="entry name" value="DUF1330"/>
    <property type="match status" value="1"/>
</dbReference>
<dbReference type="Gene3D" id="3.30.70.100">
    <property type="match status" value="1"/>
</dbReference>
<proteinExistence type="predicted"/>
<name>A0A520MZN0_9GAMM</name>
<dbReference type="SUPFAM" id="SSF54909">
    <property type="entry name" value="Dimeric alpha+beta barrel"/>
    <property type="match status" value="1"/>
</dbReference>
<organism evidence="2 3">
    <name type="scientific">SAR86 cluster bacterium</name>
    <dbReference type="NCBI Taxonomy" id="2030880"/>
    <lineage>
        <taxon>Bacteria</taxon>
        <taxon>Pseudomonadati</taxon>
        <taxon>Pseudomonadota</taxon>
        <taxon>Gammaproteobacteria</taxon>
        <taxon>SAR86 cluster</taxon>
    </lineage>
</organism>
<dbReference type="Proteomes" id="UP000318710">
    <property type="component" value="Unassembled WGS sequence"/>
</dbReference>
<sequence length="133" mass="14998">MKVENKVMPNEAQINGFLENSEIGPISMVNLLKYKDKAKYDDGRDTNLTGEEAYGLYAAEVINFVEKYGGEFIFAGKVSRLMLGEVEDLWDAVAIAKYPNRKAMFDMTMDPGYQKIHVHRDAGLEGQLNIETI</sequence>